<evidence type="ECO:0000256" key="1">
    <source>
        <dbReference type="ARBA" id="ARBA00005051"/>
    </source>
</evidence>
<evidence type="ECO:0000313" key="14">
    <source>
        <dbReference type="EMBL" id="MDX8415610.1"/>
    </source>
</evidence>
<keyword evidence="7" id="KW-0418">Kinase</keyword>
<comment type="caution">
    <text evidence="14">The sequence shown here is derived from an EMBL/GenBank/DDBJ whole genome shotgun (WGS) entry which is preliminary data.</text>
</comment>
<keyword evidence="9" id="KW-0289">Folate biosynthesis</keyword>
<keyword evidence="8" id="KW-0067">ATP-binding</keyword>
<dbReference type="PANTHER" id="PTHR43071:SF1">
    <property type="entry name" value="2-AMINO-4-HYDROXY-6-HYDROXYMETHYLDIHYDROPTERIDINE PYROPHOSPHOKINASE"/>
    <property type="match status" value="1"/>
</dbReference>
<sequence>MDGFVLALGSNLGERGRTLKEAVASIGEFCEVKMLSKIYETPPVGYENQGDFFNMAVFCQAEISPETLLEKCNEIEEKFGRVRTFKNAPRTLDIDIVFFENLQIKTPRLEIPHPRWNERDFVITPLLDLLEQGAFDGENFAFVKEILKTKTRKFNPVKDL</sequence>
<evidence type="ECO:0000256" key="7">
    <source>
        <dbReference type="ARBA" id="ARBA00022777"/>
    </source>
</evidence>
<dbReference type="Gene3D" id="3.30.70.560">
    <property type="entry name" value="7,8-Dihydro-6-hydroxymethylpterin-pyrophosphokinase HPPK"/>
    <property type="match status" value="1"/>
</dbReference>
<dbReference type="NCBIfam" id="TIGR01498">
    <property type="entry name" value="folK"/>
    <property type="match status" value="1"/>
</dbReference>
<proteinExistence type="inferred from homology"/>
<dbReference type="SUPFAM" id="SSF55083">
    <property type="entry name" value="6-hydroxymethyl-7,8-dihydropterin pyrophosphokinase, HPPK"/>
    <property type="match status" value="1"/>
</dbReference>
<evidence type="ECO:0000256" key="2">
    <source>
        <dbReference type="ARBA" id="ARBA00005810"/>
    </source>
</evidence>
<evidence type="ECO:0000256" key="9">
    <source>
        <dbReference type="ARBA" id="ARBA00022909"/>
    </source>
</evidence>
<dbReference type="InterPro" id="IPR000550">
    <property type="entry name" value="Hppk"/>
</dbReference>
<dbReference type="PANTHER" id="PTHR43071">
    <property type="entry name" value="2-AMINO-4-HYDROXY-6-HYDROXYMETHYLDIHYDROPTERIDINE PYROPHOSPHOKINASE"/>
    <property type="match status" value="1"/>
</dbReference>
<feature type="domain" description="7,8-dihydro-6-hydroxymethylpterin-pyrophosphokinase" evidence="13">
    <location>
        <begin position="86"/>
        <end position="97"/>
    </location>
</feature>
<dbReference type="InterPro" id="IPR035907">
    <property type="entry name" value="Hppk_sf"/>
</dbReference>
<evidence type="ECO:0000256" key="12">
    <source>
        <dbReference type="ARBA" id="ARBA00033413"/>
    </source>
</evidence>
<evidence type="ECO:0000256" key="10">
    <source>
        <dbReference type="ARBA" id="ARBA00029409"/>
    </source>
</evidence>
<dbReference type="GO" id="GO:0003848">
    <property type="term" value="F:2-amino-4-hydroxy-6-hydroxymethyldihydropteridine diphosphokinase activity"/>
    <property type="evidence" value="ECO:0007669"/>
    <property type="project" value="UniProtKB-EC"/>
</dbReference>
<dbReference type="EC" id="2.7.6.3" evidence="3"/>
<keyword evidence="5 14" id="KW-0808">Transferase</keyword>
<accession>A0ABU4WGC2</accession>
<dbReference type="CDD" id="cd00483">
    <property type="entry name" value="HPPK"/>
    <property type="match status" value="1"/>
</dbReference>
<keyword evidence="15" id="KW-1185">Reference proteome</keyword>
<gene>
    <name evidence="14" type="primary">folK</name>
    <name evidence="14" type="ORF">MOX91_05375</name>
</gene>
<organism evidence="14 15">
    <name type="scientific">Intestinicryptomonas porci</name>
    <dbReference type="NCBI Taxonomy" id="2926320"/>
    <lineage>
        <taxon>Bacteria</taxon>
        <taxon>Pseudomonadati</taxon>
        <taxon>Verrucomicrobiota</taxon>
        <taxon>Opitutia</taxon>
        <taxon>Opitutales</taxon>
        <taxon>Intestinicryptomonaceae</taxon>
        <taxon>Intestinicryptomonas</taxon>
    </lineage>
</organism>
<evidence type="ECO:0000256" key="6">
    <source>
        <dbReference type="ARBA" id="ARBA00022741"/>
    </source>
</evidence>
<evidence type="ECO:0000256" key="8">
    <source>
        <dbReference type="ARBA" id="ARBA00022840"/>
    </source>
</evidence>
<evidence type="ECO:0000313" key="15">
    <source>
        <dbReference type="Proteomes" id="UP001275932"/>
    </source>
</evidence>
<evidence type="ECO:0000256" key="3">
    <source>
        <dbReference type="ARBA" id="ARBA00013253"/>
    </source>
</evidence>
<dbReference type="Proteomes" id="UP001275932">
    <property type="component" value="Unassembled WGS sequence"/>
</dbReference>
<evidence type="ECO:0000256" key="5">
    <source>
        <dbReference type="ARBA" id="ARBA00022679"/>
    </source>
</evidence>
<dbReference type="Pfam" id="PF01288">
    <property type="entry name" value="HPPK"/>
    <property type="match status" value="1"/>
</dbReference>
<dbReference type="PROSITE" id="PS00794">
    <property type="entry name" value="HPPK"/>
    <property type="match status" value="1"/>
</dbReference>
<name>A0ABU4WGC2_9BACT</name>
<dbReference type="RefSeq" id="WP_370397057.1">
    <property type="nucleotide sequence ID" value="NZ_JALBUT010000005.1"/>
</dbReference>
<keyword evidence="6" id="KW-0547">Nucleotide-binding</keyword>
<evidence type="ECO:0000259" key="13">
    <source>
        <dbReference type="PROSITE" id="PS00794"/>
    </source>
</evidence>
<evidence type="ECO:0000256" key="11">
    <source>
        <dbReference type="ARBA" id="ARBA00029766"/>
    </source>
</evidence>
<comment type="function">
    <text evidence="10">Catalyzes the transfer of pyrophosphate from adenosine triphosphate (ATP) to 6-hydroxymethyl-7,8-dihydropterin, an enzymatic step in folate biosynthesis pathway.</text>
</comment>
<comment type="similarity">
    <text evidence="2">Belongs to the HPPK family.</text>
</comment>
<dbReference type="EMBL" id="JALBUT010000005">
    <property type="protein sequence ID" value="MDX8415610.1"/>
    <property type="molecule type" value="Genomic_DNA"/>
</dbReference>
<protein>
    <recommendedName>
        <fullName evidence="4">2-amino-4-hydroxy-6-hydroxymethyldihydropteridine pyrophosphokinase</fullName>
        <ecNumber evidence="3">2.7.6.3</ecNumber>
    </recommendedName>
    <alternativeName>
        <fullName evidence="11">6-hydroxymethyl-7,8-dihydropterin pyrophosphokinase</fullName>
    </alternativeName>
    <alternativeName>
        <fullName evidence="12">7,8-dihydro-6-hydroxymethylpterin-pyrophosphokinase</fullName>
    </alternativeName>
</protein>
<evidence type="ECO:0000256" key="4">
    <source>
        <dbReference type="ARBA" id="ARBA00016218"/>
    </source>
</evidence>
<comment type="pathway">
    <text evidence="1">Cofactor biosynthesis; tetrahydrofolate biosynthesis; 2-amino-4-hydroxy-6-hydroxymethyl-7,8-dihydropteridine diphosphate from 7,8-dihydroneopterin triphosphate: step 4/4.</text>
</comment>
<reference evidence="14 15" key="1">
    <citation type="submission" date="2022-03" db="EMBL/GenBank/DDBJ databases">
        <title>Novel taxa within the pig intestine.</title>
        <authorList>
            <person name="Wylensek D."/>
            <person name="Bishof K."/>
            <person name="Afrizal A."/>
            <person name="Clavel T."/>
        </authorList>
    </citation>
    <scope>NUCLEOTIDE SEQUENCE [LARGE SCALE GENOMIC DNA]</scope>
    <source>
        <strain evidence="14 15">CLA-KB-P66</strain>
    </source>
</reference>